<dbReference type="RefSeq" id="WP_017454749.1">
    <property type="nucleotide sequence ID" value="NZ_CP008956.1"/>
</dbReference>
<organism evidence="2 3">
    <name type="scientific">Herbaspirillum rubrisubalbicans Os34</name>
    <dbReference type="NCBI Taxonomy" id="1235827"/>
    <lineage>
        <taxon>Bacteria</taxon>
        <taxon>Pseudomonadati</taxon>
        <taxon>Pseudomonadota</taxon>
        <taxon>Betaproteobacteria</taxon>
        <taxon>Burkholderiales</taxon>
        <taxon>Oxalobacteraceae</taxon>
        <taxon>Herbaspirillum</taxon>
    </lineage>
</organism>
<dbReference type="Proteomes" id="UP000501648">
    <property type="component" value="Chromosome"/>
</dbReference>
<reference evidence="2 3" key="1">
    <citation type="journal article" date="2012" name="J. Bacteriol.">
        <title>Genome sequence of the pathogenic Herbaspirillum seropedicae strain Os34, isolated from rice roots.</title>
        <authorList>
            <person name="Ye W."/>
            <person name="Ye S."/>
            <person name="Liu J."/>
            <person name="Chang S."/>
            <person name="Chen M."/>
            <person name="Zhu B."/>
            <person name="Guo L."/>
            <person name="An Q."/>
        </authorList>
    </citation>
    <scope>NUCLEOTIDE SEQUENCE [LARGE SCALE GENOMIC DNA]</scope>
    <source>
        <strain evidence="2 3">Os34</strain>
    </source>
</reference>
<accession>A0A6M3ZUT4</accession>
<evidence type="ECO:0000313" key="2">
    <source>
        <dbReference type="EMBL" id="QJQ02111.1"/>
    </source>
</evidence>
<feature type="region of interest" description="Disordered" evidence="1">
    <location>
        <begin position="106"/>
        <end position="126"/>
    </location>
</feature>
<gene>
    <name evidence="2" type="ORF">C798_18295</name>
</gene>
<evidence type="ECO:0000313" key="3">
    <source>
        <dbReference type="Proteomes" id="UP000501648"/>
    </source>
</evidence>
<evidence type="ECO:0008006" key="4">
    <source>
        <dbReference type="Google" id="ProtNLM"/>
    </source>
</evidence>
<sequence>MAKDQGFYMHFEGFDGFDKKIDFDKKQIRRAMRQSGRAVQMAARKLVAKSVRSQPGAYPGRRTGRLQRSIKLKVSRSGFLVRVAPQLTSDMKQFYPAFLHYGVKRKPGGKRKAGGKGGGSNRVEPRGNYMVDALTDRSEEVRRTLQSAFAKALVIK</sequence>
<evidence type="ECO:0000256" key="1">
    <source>
        <dbReference type="SAM" id="MobiDB-lite"/>
    </source>
</evidence>
<dbReference type="EMBL" id="CP008956">
    <property type="protein sequence ID" value="QJQ02111.1"/>
    <property type="molecule type" value="Genomic_DNA"/>
</dbReference>
<protein>
    <recommendedName>
        <fullName evidence="4">HK97 gp10 family phage protein</fullName>
    </recommendedName>
</protein>
<proteinExistence type="predicted"/>
<dbReference type="AlphaFoldDB" id="A0A6M3ZUT4"/>
<name>A0A6M3ZUT4_9BURK</name>